<dbReference type="InterPro" id="IPR010872">
    <property type="entry name" value="MDMPI_C-term_domain"/>
</dbReference>
<sequence>MTQQPYGAFDPKTYQAVIRREADAFVAAYAHGDPEAHVKACPGWTLTQLVDHVGQVHQWARGIVLGEGPGDVVTTPAEDGEDLADWYERCVGDLLETLARTDPSKPCWTMQPENEVARFWSRRQALELVVHRVDAEVAVGGSVRIDGEVAADGIAEVLDLWLPRITRRSGTPDLAAPVLLACTDRAERWLLRPPHTADVPMGPPTADGPVLADDVAKTAEATIEGTAAGLLMMLWKRQNVSVAGVSLSGEVEVAQSFLESRLTA</sequence>
<feature type="domain" description="MDMPI C-terminal" evidence="1">
    <location>
        <begin position="148"/>
        <end position="255"/>
    </location>
</feature>
<evidence type="ECO:0000313" key="4">
    <source>
        <dbReference type="Proteomes" id="UP001595699"/>
    </source>
</evidence>
<evidence type="ECO:0000259" key="1">
    <source>
        <dbReference type="Pfam" id="PF07398"/>
    </source>
</evidence>
<keyword evidence="3" id="KW-0413">Isomerase</keyword>
<proteinExistence type="predicted"/>
<dbReference type="InterPro" id="IPR024344">
    <property type="entry name" value="MDMPI_metal-binding"/>
</dbReference>
<dbReference type="GO" id="GO:0016853">
    <property type="term" value="F:isomerase activity"/>
    <property type="evidence" value="ECO:0007669"/>
    <property type="project" value="UniProtKB-KW"/>
</dbReference>
<feature type="domain" description="Mycothiol-dependent maleylpyruvate isomerase metal-binding" evidence="2">
    <location>
        <begin position="18"/>
        <end position="135"/>
    </location>
</feature>
<evidence type="ECO:0000259" key="2">
    <source>
        <dbReference type="Pfam" id="PF11716"/>
    </source>
</evidence>
<dbReference type="SUPFAM" id="SSF109854">
    <property type="entry name" value="DinB/YfiT-like putative metalloenzymes"/>
    <property type="match status" value="1"/>
</dbReference>
<comment type="caution">
    <text evidence="3">The sequence shown here is derived from an EMBL/GenBank/DDBJ whole genome shotgun (WGS) entry which is preliminary data.</text>
</comment>
<evidence type="ECO:0000313" key="3">
    <source>
        <dbReference type="EMBL" id="MFC3760426.1"/>
    </source>
</evidence>
<protein>
    <submittedName>
        <fullName evidence="3">Maleylpyruvate isomerase family mycothiol-dependent enzyme</fullName>
    </submittedName>
</protein>
<accession>A0ABV7Y579</accession>
<dbReference type="PANTHER" id="PTHR40758:SF1">
    <property type="entry name" value="CONSERVED PROTEIN"/>
    <property type="match status" value="1"/>
</dbReference>
<dbReference type="EMBL" id="JBHRZH010000005">
    <property type="protein sequence ID" value="MFC3760426.1"/>
    <property type="molecule type" value="Genomic_DNA"/>
</dbReference>
<dbReference type="Proteomes" id="UP001595699">
    <property type="component" value="Unassembled WGS sequence"/>
</dbReference>
<dbReference type="Pfam" id="PF07398">
    <property type="entry name" value="MDMPI_C"/>
    <property type="match status" value="1"/>
</dbReference>
<keyword evidence="4" id="KW-1185">Reference proteome</keyword>
<dbReference type="RefSeq" id="WP_205122528.1">
    <property type="nucleotide sequence ID" value="NZ_JAFBCM010000001.1"/>
</dbReference>
<dbReference type="Pfam" id="PF11716">
    <property type="entry name" value="MDMPI_N"/>
    <property type="match status" value="1"/>
</dbReference>
<reference evidence="4" key="1">
    <citation type="journal article" date="2019" name="Int. J. Syst. Evol. Microbiol.">
        <title>The Global Catalogue of Microorganisms (GCM) 10K type strain sequencing project: providing services to taxonomists for standard genome sequencing and annotation.</title>
        <authorList>
            <consortium name="The Broad Institute Genomics Platform"/>
            <consortium name="The Broad Institute Genome Sequencing Center for Infectious Disease"/>
            <person name="Wu L."/>
            <person name="Ma J."/>
        </authorList>
    </citation>
    <scope>NUCLEOTIDE SEQUENCE [LARGE SCALE GENOMIC DNA]</scope>
    <source>
        <strain evidence="4">CGMCC 4.7241</strain>
    </source>
</reference>
<organism evidence="3 4">
    <name type="scientific">Tenggerimyces flavus</name>
    <dbReference type="NCBI Taxonomy" id="1708749"/>
    <lineage>
        <taxon>Bacteria</taxon>
        <taxon>Bacillati</taxon>
        <taxon>Actinomycetota</taxon>
        <taxon>Actinomycetes</taxon>
        <taxon>Propionibacteriales</taxon>
        <taxon>Nocardioidaceae</taxon>
        <taxon>Tenggerimyces</taxon>
    </lineage>
</organism>
<name>A0ABV7Y579_9ACTN</name>
<dbReference type="InterPro" id="IPR034660">
    <property type="entry name" value="DinB/YfiT-like"/>
</dbReference>
<dbReference type="PANTHER" id="PTHR40758">
    <property type="entry name" value="CONSERVED PROTEIN"/>
    <property type="match status" value="1"/>
</dbReference>
<gene>
    <name evidence="3" type="ORF">ACFOUW_06230</name>
</gene>
<dbReference type="NCBIfam" id="TIGR03083">
    <property type="entry name" value="maleylpyruvate isomerase family mycothiol-dependent enzyme"/>
    <property type="match status" value="1"/>
</dbReference>
<dbReference type="InterPro" id="IPR017517">
    <property type="entry name" value="Maleyloyr_isom"/>
</dbReference>